<dbReference type="Pfam" id="PF13511">
    <property type="entry name" value="DUF4124"/>
    <property type="match status" value="1"/>
</dbReference>
<evidence type="ECO:0000259" key="1">
    <source>
        <dbReference type="Pfam" id="PF13511"/>
    </source>
</evidence>
<reference evidence="2" key="1">
    <citation type="submission" date="2022-04" db="EMBL/GenBank/DDBJ databases">
        <title>Lysobacter sp. CAU 1642 isolated from sea sand.</title>
        <authorList>
            <person name="Kim W."/>
        </authorList>
    </citation>
    <scope>NUCLEOTIDE SEQUENCE</scope>
    <source>
        <strain evidence="2">CAU 1642</strain>
    </source>
</reference>
<keyword evidence="3" id="KW-1185">Reference proteome</keyword>
<dbReference type="EMBL" id="JALNMH010000007">
    <property type="protein sequence ID" value="MCK7593913.1"/>
    <property type="molecule type" value="Genomic_DNA"/>
</dbReference>
<feature type="domain" description="DUF4124" evidence="1">
    <location>
        <begin position="45"/>
        <end position="84"/>
    </location>
</feature>
<dbReference type="InterPro" id="IPR025392">
    <property type="entry name" value="DUF4124"/>
</dbReference>
<dbReference type="Proteomes" id="UP001431449">
    <property type="component" value="Unassembled WGS sequence"/>
</dbReference>
<evidence type="ECO:0000313" key="2">
    <source>
        <dbReference type="EMBL" id="MCK7593913.1"/>
    </source>
</evidence>
<comment type="caution">
    <text evidence="2">The sequence shown here is derived from an EMBL/GenBank/DDBJ whole genome shotgun (WGS) entry which is preliminary data.</text>
</comment>
<proteinExistence type="predicted"/>
<sequence length="86" mass="9698">MPRALKWAVVLLLAVAGAAAWVWYQAPEHLPPHLRVKNPNSIDYAPTVYRWKDDQGRTQLTGEPPEDGRPYEAVVIDPKTNIVPEL</sequence>
<name>A0ABT0GHA2_9GAMM</name>
<dbReference type="RefSeq" id="WP_248208604.1">
    <property type="nucleotide sequence ID" value="NZ_JALNMH010000007.1"/>
</dbReference>
<accession>A0ABT0GHA2</accession>
<evidence type="ECO:0000313" key="3">
    <source>
        <dbReference type="Proteomes" id="UP001431449"/>
    </source>
</evidence>
<organism evidence="2 3">
    <name type="scientific">Pseudomarimonas salicorniae</name>
    <dbReference type="NCBI Taxonomy" id="2933270"/>
    <lineage>
        <taxon>Bacteria</taxon>
        <taxon>Pseudomonadati</taxon>
        <taxon>Pseudomonadota</taxon>
        <taxon>Gammaproteobacteria</taxon>
        <taxon>Lysobacterales</taxon>
        <taxon>Lysobacteraceae</taxon>
        <taxon>Pseudomarimonas</taxon>
    </lineage>
</organism>
<protein>
    <submittedName>
        <fullName evidence="2">DUF4124 domain-containing protein</fullName>
    </submittedName>
</protein>
<gene>
    <name evidence="2" type="ORF">M0G41_09540</name>
</gene>